<dbReference type="Pfam" id="PF02536">
    <property type="entry name" value="mTERF"/>
    <property type="match status" value="1"/>
</dbReference>
<dbReference type="SMART" id="SM00733">
    <property type="entry name" value="Mterf"/>
    <property type="match status" value="7"/>
</dbReference>
<dbReference type="InterPro" id="IPR003690">
    <property type="entry name" value="MTERF"/>
</dbReference>
<keyword evidence="2" id="KW-0809">Transit peptide</keyword>
<comment type="similarity">
    <text evidence="1">Belongs to the mTERF family.</text>
</comment>
<dbReference type="AlphaFoldDB" id="A0AAD3H5A0"/>
<comment type="caution">
    <text evidence="3">The sequence shown here is derived from an EMBL/GenBank/DDBJ whole genome shotgun (WGS) entry which is preliminary data.</text>
</comment>
<dbReference type="Proteomes" id="UP001054902">
    <property type="component" value="Unassembled WGS sequence"/>
</dbReference>
<reference evidence="3 4" key="1">
    <citation type="journal article" date="2021" name="Sci. Rep.">
        <title>The genome of the diatom Chaetoceros tenuissimus carries an ancient integrated fragment of an extant virus.</title>
        <authorList>
            <person name="Hongo Y."/>
            <person name="Kimura K."/>
            <person name="Takaki Y."/>
            <person name="Yoshida Y."/>
            <person name="Baba S."/>
            <person name="Kobayashi G."/>
            <person name="Nagasaki K."/>
            <person name="Hano T."/>
            <person name="Tomaru Y."/>
        </authorList>
    </citation>
    <scope>NUCLEOTIDE SEQUENCE [LARGE SCALE GENOMIC DNA]</scope>
    <source>
        <strain evidence="3 4">NIES-3715</strain>
    </source>
</reference>
<dbReference type="PANTHER" id="PTHR13068:SF151">
    <property type="entry name" value="TRANSCRIPTION TERMINATION FACTOR MTERF9, CHLOROPLASTIC"/>
    <property type="match status" value="1"/>
</dbReference>
<evidence type="ECO:0000313" key="3">
    <source>
        <dbReference type="EMBL" id="GFH50915.1"/>
    </source>
</evidence>
<name>A0AAD3H5A0_9STRA</name>
<evidence type="ECO:0000313" key="4">
    <source>
        <dbReference type="Proteomes" id="UP001054902"/>
    </source>
</evidence>
<dbReference type="Gene3D" id="1.25.70.10">
    <property type="entry name" value="Transcription termination factor 3, mitochondrial"/>
    <property type="match status" value="1"/>
</dbReference>
<dbReference type="EMBL" id="BLLK01000045">
    <property type="protein sequence ID" value="GFH50915.1"/>
    <property type="molecule type" value="Genomic_DNA"/>
</dbReference>
<protein>
    <submittedName>
        <fullName evidence="3">Uncharacterized protein</fullName>
    </submittedName>
</protein>
<keyword evidence="4" id="KW-1185">Reference proteome</keyword>
<gene>
    <name evidence="3" type="ORF">CTEN210_07391</name>
</gene>
<proteinExistence type="inferred from homology"/>
<dbReference type="InterPro" id="IPR038538">
    <property type="entry name" value="MTERF_sf"/>
</dbReference>
<dbReference type="PANTHER" id="PTHR13068">
    <property type="entry name" value="CGI-12 PROTEIN-RELATED"/>
    <property type="match status" value="1"/>
</dbReference>
<organism evidence="3 4">
    <name type="scientific">Chaetoceros tenuissimus</name>
    <dbReference type="NCBI Taxonomy" id="426638"/>
    <lineage>
        <taxon>Eukaryota</taxon>
        <taxon>Sar</taxon>
        <taxon>Stramenopiles</taxon>
        <taxon>Ochrophyta</taxon>
        <taxon>Bacillariophyta</taxon>
        <taxon>Coscinodiscophyceae</taxon>
        <taxon>Chaetocerotophycidae</taxon>
        <taxon>Chaetocerotales</taxon>
        <taxon>Chaetocerotaceae</taxon>
        <taxon>Chaetoceros</taxon>
    </lineage>
</organism>
<sequence>MDTSCIVHRNILYSKPIDGIEGKSSTSNVKGTSGKNKNAQEAFALISKRCNQNIHDGEWKKTKRYIYHATSPTSTKNILTLEQIDSVLHFLGDLFNEKDLVYKASGSDVTMAYILQSIPRILRKDPENFLRPTVDFLKGLYGPMFYEFVGRRPEILLTSGVGYNAKVDTLRTDSNTNGVKKGSVAKLLSSEKIGLTNAQIEKMKKSHPVVFQQSLDKVTENVHYLTELCAPSKIKLVGRIIQSNPNVLNLALSNLENKISFLRVECGFDSDDRLMLLLKKYPGILCLSLVDNLRPSKEIISTLMQSDDGKSIATRENLVKCLTLHPQILALSPKNISKKAAYFNELGSIAGQKSKAKSSPSLTTKILFTCPSVFSLSFSNIQEKVDFLTKVWKSKIQSEEETKIVAKRLYEYPTILTLSLDGNISPTVAFFDRAGYISLEVDDKSTDSEHLSYLPPRYVATSLYNRLLPRWHFYTKQESEIENSKKPPLHLLAGSSDEIFCAKMNYSLNDYMSFKEEAIPRLKFSSQFDTWIKTGRPIDIG</sequence>
<dbReference type="GO" id="GO:0003676">
    <property type="term" value="F:nucleic acid binding"/>
    <property type="evidence" value="ECO:0007669"/>
    <property type="project" value="InterPro"/>
</dbReference>
<evidence type="ECO:0000256" key="1">
    <source>
        <dbReference type="ARBA" id="ARBA00007692"/>
    </source>
</evidence>
<evidence type="ECO:0000256" key="2">
    <source>
        <dbReference type="ARBA" id="ARBA00022946"/>
    </source>
</evidence>
<accession>A0AAD3H5A0</accession>